<dbReference type="GO" id="GO:0016887">
    <property type="term" value="F:ATP hydrolysis activity"/>
    <property type="evidence" value="ECO:0007669"/>
    <property type="project" value="TreeGrafter"/>
</dbReference>
<feature type="region of interest" description="Disordered" evidence="8">
    <location>
        <begin position="678"/>
        <end position="703"/>
    </location>
</feature>
<comment type="similarity">
    <text evidence="5 6">Belongs to the TRAFAC class myosin-kinesin ATPase superfamily. Kinesin family.</text>
</comment>
<keyword evidence="2 5" id="KW-0547">Nucleotide-binding</keyword>
<sequence length="841" mass="95011">MTMMNSREKVFNSEPIQVFCRVRPVINSSERTCLKVVPPCEIHLTQPQTPSRHGKNIKYTFKEVFEEDSKQKTVFDLVALPLVQNLLVGKSGLLLAYGVTGSGKTYTMTGNAENPGIMPRCLDVIFNSIYEYQAKKFIFKPDKLNGFELQSDADAKLDRDHALLSHISQNKGSRPKVDKLNSDPDLLGRSRDSSRVNFIDEDNHYAVFVTYVEVYNNNVYDLLEDLYSDASRPKPLQAKIVREDSSHNMYVHGVTEVEISSPEEAFEVFYKGQKRKHIAQTTLNTESSRAHTVFNIRVVQAPTDENGETLLLDKKQVIVSQLSLVDLAGSERSVRTKNTGQRLREAGNINNSLLTLRTCLEILKENQNGANKMIPYRESRLTHLFKNYFDGQGQVTMIICVSPSFEDFDETLHVLKFAEMSQEIQMTCPTVIPSVGYTPGRRKANQAFKAALLEYNTIKKDPLIVETVSAEVKPELGNNPENLAYEEAFRNIPILDFVQMDDDVTLKNAVSYFKENSELYSSNINSINTRYQAFRDSLLKSERDTFMATQELKSLSSLLEVEKNKVSDFERKLHHTVQEMNTMKRKFDECELTIKRLKRELSQKNLEINEMKIERENLIEIYTNQMAEKEQKMNNELHNKLSSQKSAFALELRRKKEKLRRVRKILDTDTDSLLSVATSSGVPATTSTAPTSPPAKTNTTEVPCPIVTPPSNIQAMGGGPVRSSARRLGIAVSNKRHRRSRSADVWLDHRPAIAVPLGTVMQPKMNKKKSVTKLTQAKDVTDGASKYCLMTQGQDSDGDLETRLYKGDVIPTLGGGAQVMFNDIEVLKQMSPSRSPYKGVD</sequence>
<dbReference type="PRINTS" id="PR00380">
    <property type="entry name" value="KINESINHEAVY"/>
</dbReference>
<protein>
    <recommendedName>
        <fullName evidence="6">Kinesin-like protein</fullName>
    </recommendedName>
</protein>
<dbReference type="SUPFAM" id="SSF52540">
    <property type="entry name" value="P-loop containing nucleoside triphosphate hydrolases"/>
    <property type="match status" value="1"/>
</dbReference>
<dbReference type="SMART" id="SM00129">
    <property type="entry name" value="KISc"/>
    <property type="match status" value="1"/>
</dbReference>
<feature type="coiled-coil region" evidence="7">
    <location>
        <begin position="552"/>
        <end position="639"/>
    </location>
</feature>
<evidence type="ECO:0000256" key="7">
    <source>
        <dbReference type="SAM" id="Coils"/>
    </source>
</evidence>
<organism evidence="10 11">
    <name type="scientific">Nezara viridula</name>
    <name type="common">Southern green stink bug</name>
    <name type="synonym">Cimex viridulus</name>
    <dbReference type="NCBI Taxonomy" id="85310"/>
    <lineage>
        <taxon>Eukaryota</taxon>
        <taxon>Metazoa</taxon>
        <taxon>Ecdysozoa</taxon>
        <taxon>Arthropoda</taxon>
        <taxon>Hexapoda</taxon>
        <taxon>Insecta</taxon>
        <taxon>Pterygota</taxon>
        <taxon>Neoptera</taxon>
        <taxon>Paraneoptera</taxon>
        <taxon>Hemiptera</taxon>
        <taxon>Heteroptera</taxon>
        <taxon>Panheteroptera</taxon>
        <taxon>Pentatomomorpha</taxon>
        <taxon>Pentatomoidea</taxon>
        <taxon>Pentatomidae</taxon>
        <taxon>Pentatominae</taxon>
        <taxon>Nezara</taxon>
    </lineage>
</organism>
<dbReference type="GO" id="GO:0005871">
    <property type="term" value="C:kinesin complex"/>
    <property type="evidence" value="ECO:0007669"/>
    <property type="project" value="TreeGrafter"/>
</dbReference>
<dbReference type="OrthoDB" id="2403182at2759"/>
<proteinExistence type="inferred from homology"/>
<dbReference type="InterPro" id="IPR027640">
    <property type="entry name" value="Kinesin-like_fam"/>
</dbReference>
<feature type="binding site" evidence="5">
    <location>
        <begin position="98"/>
        <end position="105"/>
    </location>
    <ligand>
        <name>ATP</name>
        <dbReference type="ChEBI" id="CHEBI:30616"/>
    </ligand>
</feature>
<dbReference type="PROSITE" id="PS00411">
    <property type="entry name" value="KINESIN_MOTOR_1"/>
    <property type="match status" value="1"/>
</dbReference>
<keyword evidence="6" id="KW-0493">Microtubule</keyword>
<gene>
    <name evidence="10" type="ORF">NEZAVI_LOCUS7509</name>
</gene>
<keyword evidence="7" id="KW-0175">Coiled coil</keyword>
<dbReference type="FunFam" id="2.60.40.4330:FF:000002">
    <property type="entry name" value="Kinesin-like protein"/>
    <property type="match status" value="1"/>
</dbReference>
<evidence type="ECO:0000256" key="2">
    <source>
        <dbReference type="ARBA" id="ARBA00022741"/>
    </source>
</evidence>
<dbReference type="GO" id="GO:0003777">
    <property type="term" value="F:microtubule motor activity"/>
    <property type="evidence" value="ECO:0007669"/>
    <property type="project" value="InterPro"/>
</dbReference>
<dbReference type="InterPro" id="IPR001752">
    <property type="entry name" value="Kinesin_motor_dom"/>
</dbReference>
<dbReference type="GO" id="GO:0051256">
    <property type="term" value="P:mitotic spindle midzone assembly"/>
    <property type="evidence" value="ECO:0007669"/>
    <property type="project" value="TreeGrafter"/>
</dbReference>
<dbReference type="InterPro" id="IPR036961">
    <property type="entry name" value="Kinesin_motor_dom_sf"/>
</dbReference>
<dbReference type="AlphaFoldDB" id="A0A9P0H966"/>
<evidence type="ECO:0000256" key="6">
    <source>
        <dbReference type="RuleBase" id="RU000394"/>
    </source>
</evidence>
<evidence type="ECO:0000313" key="10">
    <source>
        <dbReference type="EMBL" id="CAH1397726.1"/>
    </source>
</evidence>
<dbReference type="Pfam" id="PF16540">
    <property type="entry name" value="MKLP1_Arf_bdg"/>
    <property type="match status" value="1"/>
</dbReference>
<dbReference type="GO" id="GO:0005874">
    <property type="term" value="C:microtubule"/>
    <property type="evidence" value="ECO:0007669"/>
    <property type="project" value="UniProtKB-KW"/>
</dbReference>
<evidence type="ECO:0000256" key="4">
    <source>
        <dbReference type="ARBA" id="ARBA00023212"/>
    </source>
</evidence>
<evidence type="ECO:0000256" key="8">
    <source>
        <dbReference type="SAM" id="MobiDB-lite"/>
    </source>
</evidence>
<feature type="domain" description="Kinesin motor" evidence="9">
    <location>
        <begin position="15"/>
        <end position="424"/>
    </location>
</feature>
<accession>A0A9P0H966</accession>
<dbReference type="Gene3D" id="3.40.850.10">
    <property type="entry name" value="Kinesin motor domain"/>
    <property type="match status" value="1"/>
</dbReference>
<keyword evidence="11" id="KW-1185">Reference proteome</keyword>
<dbReference type="GO" id="GO:0008017">
    <property type="term" value="F:microtubule binding"/>
    <property type="evidence" value="ECO:0007669"/>
    <property type="project" value="InterPro"/>
</dbReference>
<name>A0A9P0H966_NEZVI</name>
<dbReference type="Proteomes" id="UP001152798">
    <property type="component" value="Chromosome 4"/>
</dbReference>
<keyword evidence="3 5" id="KW-0067">ATP-binding</keyword>
<keyword evidence="4" id="KW-0963">Cytoplasm</keyword>
<feature type="compositionally biased region" description="Low complexity" evidence="8">
    <location>
        <begin position="678"/>
        <end position="700"/>
    </location>
</feature>
<evidence type="ECO:0000259" key="9">
    <source>
        <dbReference type="PROSITE" id="PS50067"/>
    </source>
</evidence>
<evidence type="ECO:0000313" key="11">
    <source>
        <dbReference type="Proteomes" id="UP001152798"/>
    </source>
</evidence>
<dbReference type="PANTHER" id="PTHR24115">
    <property type="entry name" value="KINESIN-RELATED"/>
    <property type="match status" value="1"/>
</dbReference>
<reference evidence="10" key="1">
    <citation type="submission" date="2022-01" db="EMBL/GenBank/DDBJ databases">
        <authorList>
            <person name="King R."/>
        </authorList>
    </citation>
    <scope>NUCLEOTIDE SEQUENCE</scope>
</reference>
<evidence type="ECO:0000256" key="1">
    <source>
        <dbReference type="ARBA" id="ARBA00004245"/>
    </source>
</evidence>
<keyword evidence="4" id="KW-0206">Cytoskeleton</keyword>
<dbReference type="PROSITE" id="PS50067">
    <property type="entry name" value="KINESIN_MOTOR_2"/>
    <property type="match status" value="1"/>
</dbReference>
<dbReference type="InterPro" id="IPR038105">
    <property type="entry name" value="Kif23_Arf-bd_sf"/>
</dbReference>
<evidence type="ECO:0000256" key="5">
    <source>
        <dbReference type="PROSITE-ProRule" id="PRU00283"/>
    </source>
</evidence>
<evidence type="ECO:0000256" key="3">
    <source>
        <dbReference type="ARBA" id="ARBA00022840"/>
    </source>
</evidence>
<dbReference type="GO" id="GO:0007018">
    <property type="term" value="P:microtubule-based movement"/>
    <property type="evidence" value="ECO:0007669"/>
    <property type="project" value="InterPro"/>
</dbReference>
<comment type="subcellular location">
    <subcellularLocation>
        <location evidence="1">Cytoplasm</location>
        <location evidence="1">Cytoskeleton</location>
    </subcellularLocation>
</comment>
<dbReference type="InterPro" id="IPR027417">
    <property type="entry name" value="P-loop_NTPase"/>
</dbReference>
<dbReference type="GO" id="GO:0005634">
    <property type="term" value="C:nucleus"/>
    <property type="evidence" value="ECO:0007669"/>
    <property type="project" value="TreeGrafter"/>
</dbReference>
<dbReference type="EMBL" id="OV725080">
    <property type="protein sequence ID" value="CAH1397726.1"/>
    <property type="molecule type" value="Genomic_DNA"/>
</dbReference>
<dbReference type="PANTHER" id="PTHR24115:SF600">
    <property type="entry name" value="KINESIN-LIKE PROTEIN KIF23"/>
    <property type="match status" value="1"/>
</dbReference>
<dbReference type="Pfam" id="PF00225">
    <property type="entry name" value="Kinesin"/>
    <property type="match status" value="1"/>
</dbReference>
<dbReference type="InterPro" id="IPR032384">
    <property type="entry name" value="Kif23_Arf-bd"/>
</dbReference>
<dbReference type="GO" id="GO:0005524">
    <property type="term" value="F:ATP binding"/>
    <property type="evidence" value="ECO:0007669"/>
    <property type="project" value="UniProtKB-UniRule"/>
</dbReference>
<keyword evidence="5 6" id="KW-0505">Motor protein</keyword>
<dbReference type="Gene3D" id="2.60.40.4330">
    <property type="entry name" value="Kinesin-like protein Kif23, Arf6-interacting domain"/>
    <property type="match status" value="1"/>
</dbReference>
<dbReference type="InterPro" id="IPR019821">
    <property type="entry name" value="Kinesin_motor_CS"/>
</dbReference>